<feature type="compositionally biased region" description="Pro residues" evidence="1">
    <location>
        <begin position="109"/>
        <end position="125"/>
    </location>
</feature>
<feature type="domain" description="SF4 helicase" evidence="2">
    <location>
        <begin position="507"/>
        <end position="775"/>
    </location>
</feature>
<dbReference type="EMBL" id="GDKF01006452">
    <property type="protein sequence ID" value="JAT72170.1"/>
    <property type="molecule type" value="Transcribed_RNA"/>
</dbReference>
<evidence type="ECO:0000256" key="1">
    <source>
        <dbReference type="SAM" id="MobiDB-lite"/>
    </source>
</evidence>
<dbReference type="GO" id="GO:0003697">
    <property type="term" value="F:single-stranded DNA binding"/>
    <property type="evidence" value="ECO:0007669"/>
    <property type="project" value="InterPro"/>
</dbReference>
<dbReference type="GO" id="GO:0005524">
    <property type="term" value="F:ATP binding"/>
    <property type="evidence" value="ECO:0007669"/>
    <property type="project" value="InterPro"/>
</dbReference>
<dbReference type="InterPro" id="IPR006171">
    <property type="entry name" value="TOPRIM_dom"/>
</dbReference>
<dbReference type="AlphaFoldDB" id="A0A1D1ZZ04"/>
<dbReference type="InterPro" id="IPR027032">
    <property type="entry name" value="Twinkle-like"/>
</dbReference>
<sequence length="794" mass="84931">LTRGALEEILRLRGPGPAALSDIRRAALRALGGEASLVALEGVSSQAVEVDETAASEAGPSVAGAGRPRTGGPGPSGPAVSRITASEARPGRVTASEAELGEAAVASTRPPPHASAQSAPPPPRAGQPLEEALARVGLPAWTAAEGMHRLRCPRCGGGSDAESSLVVTSDAGAGTAAWLCHRATCGWSGRAGGPARAPSARGGEHGAGDGALRAPSARRRPPAPAVRPRVDFRPLTPEMLAFFDARGISREALERNGVAAETLHVPGGAGEAAVIAFPYHRAGRLVNVKYRTLDKRFWQVRGAEKVLYGLDQLVFDGPAGGDVVIVEGEMDKLAMESAGLGNVVSVPDGAPARVRDGDLPPAKDDTKFSYLWNCKQYLDQAQRVIVATDNDAPGEALAEELARRLGRERCWRVRWPVAREDHELAARGAGLDALPAAPDGGAGEGSAADGDAAPGGAWYRKDANEVLMRDGAAMLRAMVEGAEPLPIRGLLRFHEYYDDILRHYYLDPRTGQAASTGWPALDAFYKVIPGELTIVTGVPNSGKSEWIDALLCNLAFVHGWTFAMCSMEKKAMDHARQLVEKYTGRPFFDLPYARNSTRMSLEELNEGLDWVDDRFHLVRYEDDALPSVDWVLDVAKAAVYRYGIRGLVIDPYNELDHQRPGNMSETEYVSQMLTKIKRFAQVSGVHVWFVAHPRQLQQWRGEAPNLYDISGSAHFINKADNGIVVHRNREPGAENAAEVQILVRKVRNKVAGTLGEAVLEYDRVNGRYIDPGAVGASAPQTSARVGRTGAAAPA</sequence>
<dbReference type="InterPro" id="IPR034154">
    <property type="entry name" value="TOPRIM_DnaG/twinkle"/>
</dbReference>
<feature type="region of interest" description="Disordered" evidence="1">
    <location>
        <begin position="435"/>
        <end position="454"/>
    </location>
</feature>
<dbReference type="PROSITE" id="PS51199">
    <property type="entry name" value="SF4_HELICASE"/>
    <property type="match status" value="1"/>
</dbReference>
<gene>
    <name evidence="3" type="ORF">g.23612</name>
</gene>
<organism evidence="3">
    <name type="scientific">Auxenochlorella protothecoides</name>
    <name type="common">Green microalga</name>
    <name type="synonym">Chlorella protothecoides</name>
    <dbReference type="NCBI Taxonomy" id="3075"/>
    <lineage>
        <taxon>Eukaryota</taxon>
        <taxon>Viridiplantae</taxon>
        <taxon>Chlorophyta</taxon>
        <taxon>core chlorophytes</taxon>
        <taxon>Trebouxiophyceae</taxon>
        <taxon>Chlorellales</taxon>
        <taxon>Chlorellaceae</taxon>
        <taxon>Auxenochlorella</taxon>
    </lineage>
</organism>
<dbReference type="InterPro" id="IPR007694">
    <property type="entry name" value="DNA_helicase_DnaB-like_C"/>
</dbReference>
<proteinExistence type="predicted"/>
<feature type="region of interest" description="Disordered" evidence="1">
    <location>
        <begin position="48"/>
        <end position="127"/>
    </location>
</feature>
<feature type="non-terminal residue" evidence="3">
    <location>
        <position position="1"/>
    </location>
</feature>
<reference evidence="3" key="1">
    <citation type="submission" date="2015-08" db="EMBL/GenBank/DDBJ databases">
        <authorList>
            <person name="Babu N.S."/>
            <person name="Beckwith C.J."/>
            <person name="Beseler K.G."/>
            <person name="Brison A."/>
            <person name="Carone J.V."/>
            <person name="Caskin T.P."/>
            <person name="Diamond M."/>
            <person name="Durham M.E."/>
            <person name="Foxe J.M."/>
            <person name="Go M."/>
            <person name="Henderson B.A."/>
            <person name="Jones I.B."/>
            <person name="McGettigan J.A."/>
            <person name="Micheletti S.J."/>
            <person name="Nasrallah M.E."/>
            <person name="Ortiz D."/>
            <person name="Piller C.R."/>
            <person name="Privatt S.R."/>
            <person name="Schneider S.L."/>
            <person name="Sharp S."/>
            <person name="Smith T.C."/>
            <person name="Stanton J.D."/>
            <person name="Ullery H.E."/>
            <person name="Wilson R.J."/>
            <person name="Serrano M.G."/>
            <person name="Buck G."/>
            <person name="Lee V."/>
            <person name="Wang Y."/>
            <person name="Carvalho R."/>
            <person name="Voegtly L."/>
            <person name="Shi R."/>
            <person name="Duckworth R."/>
            <person name="Johnson A."/>
            <person name="Loviza R."/>
            <person name="Walstead R."/>
            <person name="Shah Z."/>
            <person name="Kiflezghi M."/>
            <person name="Wade K."/>
            <person name="Ball S.L."/>
            <person name="Bradley K.W."/>
            <person name="Asai D.J."/>
            <person name="Bowman C.A."/>
            <person name="Russell D.A."/>
            <person name="Pope W.H."/>
            <person name="Jacobs-Sera D."/>
            <person name="Hendrix R.W."/>
            <person name="Hatfull G.F."/>
        </authorList>
    </citation>
    <scope>NUCLEOTIDE SEQUENCE</scope>
</reference>
<dbReference type="PANTHER" id="PTHR12873:SF0">
    <property type="entry name" value="TWINKLE MTDNA HELICASE"/>
    <property type="match status" value="1"/>
</dbReference>
<dbReference type="Pfam" id="PF13662">
    <property type="entry name" value="Toprim_4"/>
    <property type="match status" value="1"/>
</dbReference>
<dbReference type="Gene3D" id="3.40.1360.10">
    <property type="match status" value="1"/>
</dbReference>
<dbReference type="PANTHER" id="PTHR12873">
    <property type="entry name" value="T7-LIKE MITOCHONDRIAL DNA HELICASE"/>
    <property type="match status" value="1"/>
</dbReference>
<dbReference type="SMART" id="SM00493">
    <property type="entry name" value="TOPRIM"/>
    <property type="match status" value="1"/>
</dbReference>
<dbReference type="Gene3D" id="3.40.50.300">
    <property type="entry name" value="P-loop containing nucleotide triphosphate hydrolases"/>
    <property type="match status" value="1"/>
</dbReference>
<dbReference type="SUPFAM" id="SSF56731">
    <property type="entry name" value="DNA primase core"/>
    <property type="match status" value="1"/>
</dbReference>
<dbReference type="CDD" id="cd01029">
    <property type="entry name" value="TOPRIM_primases"/>
    <property type="match status" value="1"/>
</dbReference>
<feature type="region of interest" description="Disordered" evidence="1">
    <location>
        <begin position="773"/>
        <end position="794"/>
    </location>
</feature>
<feature type="region of interest" description="Disordered" evidence="1">
    <location>
        <begin position="190"/>
        <end position="229"/>
    </location>
</feature>
<accession>A0A1D1ZZ04</accession>
<name>A0A1D1ZZ04_AUXPR</name>
<dbReference type="InterPro" id="IPR027417">
    <property type="entry name" value="P-loop_NTPase"/>
</dbReference>
<protein>
    <recommendedName>
        <fullName evidence="2">SF4 helicase domain-containing protein</fullName>
    </recommendedName>
</protein>
<dbReference type="SUPFAM" id="SSF52540">
    <property type="entry name" value="P-loop containing nucleoside triphosphate hydrolases"/>
    <property type="match status" value="1"/>
</dbReference>
<evidence type="ECO:0000259" key="2">
    <source>
        <dbReference type="PROSITE" id="PS51199"/>
    </source>
</evidence>
<dbReference type="GO" id="GO:0006260">
    <property type="term" value="P:DNA replication"/>
    <property type="evidence" value="ECO:0007669"/>
    <property type="project" value="InterPro"/>
</dbReference>
<dbReference type="GO" id="GO:0043139">
    <property type="term" value="F:5'-3' DNA helicase activity"/>
    <property type="evidence" value="ECO:0007669"/>
    <property type="project" value="InterPro"/>
</dbReference>
<evidence type="ECO:0000313" key="3">
    <source>
        <dbReference type="EMBL" id="JAT72170.1"/>
    </source>
</evidence>
<dbReference type="Pfam" id="PF03796">
    <property type="entry name" value="DnaB_C"/>
    <property type="match status" value="1"/>
</dbReference>